<dbReference type="Ensembl" id="ENSCSAVT00000006073.1">
    <property type="protein sequence ID" value="ENSCSAVP00000005997.1"/>
    <property type="gene ID" value="ENSCSAVG00000003578.1"/>
</dbReference>
<dbReference type="Pfam" id="PF08236">
    <property type="entry name" value="SRI"/>
    <property type="match status" value="1"/>
</dbReference>
<evidence type="ECO:0000259" key="4">
    <source>
        <dbReference type="PROSITE" id="PS50020"/>
    </source>
</evidence>
<feature type="region of interest" description="Disordered" evidence="3">
    <location>
        <begin position="1"/>
        <end position="28"/>
    </location>
</feature>
<dbReference type="PANTHER" id="PTHR46711">
    <property type="entry name" value="HISTONE-LYSINE N-METHYLTRANSFERASE SETD2"/>
    <property type="match status" value="1"/>
</dbReference>
<dbReference type="SUPFAM" id="SSF51045">
    <property type="entry name" value="WW domain"/>
    <property type="match status" value="1"/>
</dbReference>
<dbReference type="GO" id="GO:0046975">
    <property type="term" value="F:histone H3K36 methyltransferase activity"/>
    <property type="evidence" value="ECO:0007669"/>
    <property type="project" value="InterPro"/>
</dbReference>
<dbReference type="PROSITE" id="PS50020">
    <property type="entry name" value="WW_DOMAIN_2"/>
    <property type="match status" value="1"/>
</dbReference>
<dbReference type="InterPro" id="IPR038190">
    <property type="entry name" value="SRI_sf"/>
</dbReference>
<evidence type="ECO:0000256" key="3">
    <source>
        <dbReference type="SAM" id="MobiDB-lite"/>
    </source>
</evidence>
<dbReference type="InterPro" id="IPR042294">
    <property type="entry name" value="SETD2_animal"/>
</dbReference>
<keyword evidence="6" id="KW-1185">Reference proteome</keyword>
<dbReference type="InterPro" id="IPR036020">
    <property type="entry name" value="WW_dom_sf"/>
</dbReference>
<accession>H2YKZ5</accession>
<dbReference type="OMA" id="HMEDLEV"/>
<evidence type="ECO:0000313" key="6">
    <source>
        <dbReference type="Proteomes" id="UP000007875"/>
    </source>
</evidence>
<dbReference type="SMART" id="SM00456">
    <property type="entry name" value="WW"/>
    <property type="match status" value="1"/>
</dbReference>
<evidence type="ECO:0000313" key="5">
    <source>
        <dbReference type="Ensembl" id="ENSCSAVP00000005997.1"/>
    </source>
</evidence>
<dbReference type="AlphaFoldDB" id="H2YKZ5"/>
<reference evidence="5" key="3">
    <citation type="submission" date="2025-09" db="UniProtKB">
        <authorList>
            <consortium name="Ensembl"/>
        </authorList>
    </citation>
    <scope>IDENTIFICATION</scope>
</reference>
<dbReference type="STRING" id="51511.ENSCSAVP00000005997"/>
<dbReference type="GO" id="GO:0005634">
    <property type="term" value="C:nucleus"/>
    <property type="evidence" value="ECO:0007669"/>
    <property type="project" value="TreeGrafter"/>
</dbReference>
<dbReference type="eggNOG" id="KOG4442">
    <property type="taxonomic scope" value="Eukaryota"/>
</dbReference>
<dbReference type="Proteomes" id="UP000007875">
    <property type="component" value="Unassembled WGS sequence"/>
</dbReference>
<dbReference type="Gene3D" id="1.10.1740.100">
    <property type="entry name" value="Set2, Rpb1 interacting domain"/>
    <property type="match status" value="1"/>
</dbReference>
<evidence type="ECO:0000256" key="1">
    <source>
        <dbReference type="ARBA" id="ARBA00004123"/>
    </source>
</evidence>
<reference evidence="6" key="1">
    <citation type="submission" date="2003-08" db="EMBL/GenBank/DDBJ databases">
        <authorList>
            <person name="Birren B."/>
            <person name="Nusbaum C."/>
            <person name="Abebe A."/>
            <person name="Abouelleil A."/>
            <person name="Adekoya E."/>
            <person name="Ait-zahra M."/>
            <person name="Allen N."/>
            <person name="Allen T."/>
            <person name="An P."/>
            <person name="Anderson M."/>
            <person name="Anderson S."/>
            <person name="Arachchi H."/>
            <person name="Armbruster J."/>
            <person name="Bachantsang P."/>
            <person name="Baldwin J."/>
            <person name="Barry A."/>
            <person name="Bayul T."/>
            <person name="Blitshsteyn B."/>
            <person name="Bloom T."/>
            <person name="Blye J."/>
            <person name="Boguslavskiy L."/>
            <person name="Borowsky M."/>
            <person name="Boukhgalter B."/>
            <person name="Brunache A."/>
            <person name="Butler J."/>
            <person name="Calixte N."/>
            <person name="Calvo S."/>
            <person name="Camarata J."/>
            <person name="Campo K."/>
            <person name="Chang J."/>
            <person name="Cheshatsang Y."/>
            <person name="Citroen M."/>
            <person name="Collymore A."/>
            <person name="Considine T."/>
            <person name="Cook A."/>
            <person name="Cooke P."/>
            <person name="Corum B."/>
            <person name="Cuomo C."/>
            <person name="David R."/>
            <person name="Dawoe T."/>
            <person name="Degray S."/>
            <person name="Dodge S."/>
            <person name="Dooley K."/>
            <person name="Dorje P."/>
            <person name="Dorjee K."/>
            <person name="Dorris L."/>
            <person name="Duffey N."/>
            <person name="Dupes A."/>
            <person name="Elkins T."/>
            <person name="Engels R."/>
            <person name="Erickson J."/>
            <person name="Farina A."/>
            <person name="Faro S."/>
            <person name="Ferreira P."/>
            <person name="Fischer H."/>
            <person name="Fitzgerald M."/>
            <person name="Foley K."/>
            <person name="Gage D."/>
            <person name="Galagan J."/>
            <person name="Gearin G."/>
            <person name="Gnerre S."/>
            <person name="Gnirke A."/>
            <person name="Goyette A."/>
            <person name="Graham J."/>
            <person name="Grandbois E."/>
            <person name="Gyaltsen K."/>
            <person name="Hafez N."/>
            <person name="Hagopian D."/>
            <person name="Hagos B."/>
            <person name="Hall J."/>
            <person name="Hatcher B."/>
            <person name="Heller A."/>
            <person name="Higgins H."/>
            <person name="Honan T."/>
            <person name="Horn A."/>
            <person name="Houde N."/>
            <person name="Hughes L."/>
            <person name="Hulme W."/>
            <person name="Husby E."/>
            <person name="Iliev I."/>
            <person name="Jaffe D."/>
            <person name="Jones C."/>
            <person name="Kamal M."/>
            <person name="Kamat A."/>
            <person name="Kamvysselis M."/>
            <person name="Karlsson E."/>
            <person name="Kells C."/>
            <person name="Kieu A."/>
            <person name="Kisner P."/>
            <person name="Kodira C."/>
            <person name="Kulbokas E."/>
            <person name="Labutti K."/>
            <person name="Lama D."/>
            <person name="Landers T."/>
            <person name="Leger J."/>
            <person name="Levine S."/>
            <person name="Lewis D."/>
            <person name="Lewis T."/>
            <person name="Lindblad-toh K."/>
            <person name="Liu X."/>
            <person name="Lokyitsang T."/>
            <person name="Lokyitsang Y."/>
            <person name="Lucien O."/>
            <person name="Lui A."/>
            <person name="Ma L.J."/>
            <person name="Mabbitt R."/>
            <person name="Macdonald J."/>
            <person name="Maclean C."/>
            <person name="Major J."/>
            <person name="Manning J."/>
            <person name="Marabella R."/>
            <person name="Maru K."/>
            <person name="Matthews C."/>
            <person name="Mauceli E."/>
            <person name="Mccarthy M."/>
            <person name="Mcdonough S."/>
            <person name="Mcghee T."/>
            <person name="Meldrim J."/>
            <person name="Meneus L."/>
            <person name="Mesirov J."/>
            <person name="Mihalev A."/>
            <person name="Mihova T."/>
            <person name="Mikkelsen T."/>
            <person name="Mlenga V."/>
            <person name="Moru K."/>
            <person name="Mozes J."/>
            <person name="Mulrain L."/>
            <person name="Munson G."/>
            <person name="Naylor J."/>
            <person name="Newes C."/>
            <person name="Nguyen C."/>
            <person name="Nguyen N."/>
            <person name="Nguyen T."/>
            <person name="Nicol R."/>
            <person name="Nielsen C."/>
            <person name="Nizzari M."/>
            <person name="Norbu C."/>
            <person name="Norbu N."/>
            <person name="O'donnell P."/>
            <person name="Okoawo O."/>
            <person name="O'leary S."/>
            <person name="Omotosho B."/>
            <person name="O'neill K."/>
            <person name="Osman S."/>
            <person name="Parker S."/>
            <person name="Perrin D."/>
            <person name="Phunkhang P."/>
            <person name="Piqani B."/>
            <person name="Purcell S."/>
            <person name="Rachupka T."/>
            <person name="Ramasamy U."/>
            <person name="Rameau R."/>
            <person name="Ray V."/>
            <person name="Raymond C."/>
            <person name="Retta R."/>
            <person name="Richardson S."/>
            <person name="Rise C."/>
            <person name="Rodriguez J."/>
            <person name="Rogers J."/>
            <person name="Rogov P."/>
            <person name="Rutman M."/>
            <person name="Schupbach R."/>
            <person name="Seaman C."/>
            <person name="Settipalli S."/>
            <person name="Sharpe T."/>
            <person name="Sheridan J."/>
            <person name="Sherpa N."/>
            <person name="Shi J."/>
            <person name="Smirnov S."/>
            <person name="Smith C."/>
            <person name="Sougnez C."/>
            <person name="Spencer B."/>
            <person name="Stalker J."/>
            <person name="Stange-thomann N."/>
            <person name="Stavropoulos S."/>
            <person name="Stetson K."/>
            <person name="Stone C."/>
            <person name="Stone S."/>
            <person name="Stubbs M."/>
            <person name="Talamas J."/>
            <person name="Tchuinga P."/>
            <person name="Tenzing P."/>
            <person name="Tesfaye S."/>
            <person name="Theodore J."/>
            <person name="Thoulutsang Y."/>
            <person name="Topham K."/>
            <person name="Towey S."/>
            <person name="Tsamla T."/>
            <person name="Tsomo N."/>
            <person name="Vallee D."/>
            <person name="Vassiliev H."/>
            <person name="Venkataraman V."/>
            <person name="Vinson J."/>
            <person name="Vo A."/>
            <person name="Wade C."/>
            <person name="Wang S."/>
            <person name="Wangchuk T."/>
            <person name="Wangdi T."/>
            <person name="Whittaker C."/>
            <person name="Wilkinson J."/>
            <person name="Wu Y."/>
            <person name="Wyman D."/>
            <person name="Yadav S."/>
            <person name="Yang S."/>
            <person name="Yang X."/>
            <person name="Yeager S."/>
            <person name="Yee E."/>
            <person name="Young G."/>
            <person name="Zainoun J."/>
            <person name="Zembeck L."/>
            <person name="Zimmer A."/>
            <person name="Zody M."/>
            <person name="Lander E."/>
        </authorList>
    </citation>
    <scope>NUCLEOTIDE SEQUENCE [LARGE SCALE GENOMIC DNA]</scope>
</reference>
<dbReference type="PANTHER" id="PTHR46711:SF1">
    <property type="entry name" value="HISTONE-LYSINE N-METHYLTRANSFERASE SETD2"/>
    <property type="match status" value="1"/>
</dbReference>
<dbReference type="Pfam" id="PF00397">
    <property type="entry name" value="WW"/>
    <property type="match status" value="1"/>
</dbReference>
<sequence length="180" mass="20596">TPEPPKVASPPRDPRPPRLPPNWKSATDTDGCVYYYHAITRKTQWDIPTWDSAEEDPTKPSDAKVAATDPRLKANNGGVGNVTEEAKKAREIFRSKMSQHVVHCLNSYRKSDCQVGRITSTDDFKKLARKLTYNILMKEIKQVIVWDDLEYNANVKHKAKEYVKKYMAKMGPIYKAKDDD</sequence>
<dbReference type="InterPro" id="IPR013257">
    <property type="entry name" value="SRI"/>
</dbReference>
<reference evidence="5" key="2">
    <citation type="submission" date="2025-08" db="UniProtKB">
        <authorList>
            <consortium name="Ensembl"/>
        </authorList>
    </citation>
    <scope>IDENTIFICATION</scope>
</reference>
<dbReference type="CDD" id="cd00201">
    <property type="entry name" value="WW"/>
    <property type="match status" value="1"/>
</dbReference>
<dbReference type="InterPro" id="IPR001202">
    <property type="entry name" value="WW_dom"/>
</dbReference>
<dbReference type="GO" id="GO:0006355">
    <property type="term" value="P:regulation of DNA-templated transcription"/>
    <property type="evidence" value="ECO:0007669"/>
    <property type="project" value="InterPro"/>
</dbReference>
<dbReference type="HOGENOM" id="CLU_085393_0_0_1"/>
<dbReference type="InParanoid" id="H2YKZ5"/>
<evidence type="ECO:0000256" key="2">
    <source>
        <dbReference type="ARBA" id="ARBA00023242"/>
    </source>
</evidence>
<comment type="subcellular location">
    <subcellularLocation>
        <location evidence="1">Nucleus</location>
    </subcellularLocation>
</comment>
<organism evidence="5 6">
    <name type="scientific">Ciona savignyi</name>
    <name type="common">Pacific transparent sea squirt</name>
    <dbReference type="NCBI Taxonomy" id="51511"/>
    <lineage>
        <taxon>Eukaryota</taxon>
        <taxon>Metazoa</taxon>
        <taxon>Chordata</taxon>
        <taxon>Tunicata</taxon>
        <taxon>Ascidiacea</taxon>
        <taxon>Phlebobranchia</taxon>
        <taxon>Cionidae</taxon>
        <taxon>Ciona</taxon>
    </lineage>
</organism>
<name>H2YKZ5_CIOSA</name>
<dbReference type="GO" id="GO:0005694">
    <property type="term" value="C:chromosome"/>
    <property type="evidence" value="ECO:0007669"/>
    <property type="project" value="InterPro"/>
</dbReference>
<keyword evidence="2" id="KW-0539">Nucleus</keyword>
<feature type="domain" description="WW" evidence="4">
    <location>
        <begin position="17"/>
        <end position="50"/>
    </location>
</feature>
<protein>
    <recommendedName>
        <fullName evidence="4">WW domain-containing protein</fullName>
    </recommendedName>
</protein>
<proteinExistence type="predicted"/>
<dbReference type="PROSITE" id="PS01159">
    <property type="entry name" value="WW_DOMAIN_1"/>
    <property type="match status" value="1"/>
</dbReference>
<dbReference type="Gene3D" id="2.20.70.10">
    <property type="match status" value="1"/>
</dbReference>